<sequence>MRTGANGAQAQRDACARRRQLPLVEREVPPRTVSFDKAAQTGAMLGQEGWGTRIVAKRRAKYQGRERIVDDLASDNTIDNRALQGAKQLRLATISGPSGND</sequence>
<organism evidence="2 3">
    <name type="scientific">Methyloceanibacter methanicus</name>
    <dbReference type="NCBI Taxonomy" id="1774968"/>
    <lineage>
        <taxon>Bacteria</taxon>
        <taxon>Pseudomonadati</taxon>
        <taxon>Pseudomonadota</taxon>
        <taxon>Alphaproteobacteria</taxon>
        <taxon>Hyphomicrobiales</taxon>
        <taxon>Hyphomicrobiaceae</taxon>
        <taxon>Methyloceanibacter</taxon>
    </lineage>
</organism>
<evidence type="ECO:0000256" key="1">
    <source>
        <dbReference type="SAM" id="MobiDB-lite"/>
    </source>
</evidence>
<protein>
    <submittedName>
        <fullName evidence="2">Uncharacterized protein</fullName>
    </submittedName>
</protein>
<evidence type="ECO:0000313" key="2">
    <source>
        <dbReference type="EMBL" id="ODR99303.1"/>
    </source>
</evidence>
<gene>
    <name evidence="2" type="ORF">AUC68_04730</name>
</gene>
<comment type="caution">
    <text evidence="2">The sequence shown here is derived from an EMBL/GenBank/DDBJ whole genome shotgun (WGS) entry which is preliminary data.</text>
</comment>
<name>A0A1E3W0L8_9HYPH</name>
<accession>A0A1E3W0L8</accession>
<keyword evidence="3" id="KW-1185">Reference proteome</keyword>
<feature type="region of interest" description="Disordered" evidence="1">
    <location>
        <begin position="1"/>
        <end position="25"/>
    </location>
</feature>
<dbReference type="EMBL" id="LPWG01000011">
    <property type="protein sequence ID" value="ODR99303.1"/>
    <property type="molecule type" value="Genomic_DNA"/>
</dbReference>
<evidence type="ECO:0000313" key="3">
    <source>
        <dbReference type="Proteomes" id="UP000094501"/>
    </source>
</evidence>
<reference evidence="2 3" key="1">
    <citation type="journal article" date="2016" name="Environ. Microbiol.">
        <title>New Methyloceanibacter diversity from North Sea sediments includes methanotroph containing solely the soluble methane monooxygenase.</title>
        <authorList>
            <person name="Vekeman B."/>
            <person name="Kerckhof F.M."/>
            <person name="Cremers G."/>
            <person name="de Vos P."/>
            <person name="Vandamme P."/>
            <person name="Boon N."/>
            <person name="Op den Camp H.J."/>
            <person name="Heylen K."/>
        </authorList>
    </citation>
    <scope>NUCLEOTIDE SEQUENCE [LARGE SCALE GENOMIC DNA]</scope>
    <source>
        <strain evidence="2 3">R-67174</strain>
    </source>
</reference>
<proteinExistence type="predicted"/>
<dbReference type="Proteomes" id="UP000094501">
    <property type="component" value="Unassembled WGS sequence"/>
</dbReference>
<dbReference type="AlphaFoldDB" id="A0A1E3W0L8"/>